<feature type="domain" description="FAD dependent oxidoreductase" evidence="2">
    <location>
        <begin position="7"/>
        <end position="343"/>
    </location>
</feature>
<dbReference type="PANTHER" id="PTHR13847">
    <property type="entry name" value="SARCOSINE DEHYDROGENASE-RELATED"/>
    <property type="match status" value="1"/>
</dbReference>
<dbReference type="PROSITE" id="PS51257">
    <property type="entry name" value="PROKAR_LIPOPROTEIN"/>
    <property type="match status" value="1"/>
</dbReference>
<dbReference type="RefSeq" id="WP_107053901.1">
    <property type="nucleotide sequence ID" value="NZ_JBHSPX010000012.1"/>
</dbReference>
<dbReference type="EMBL" id="JBHSPX010000012">
    <property type="protein sequence ID" value="MFC6067330.1"/>
    <property type="molecule type" value="Genomic_DNA"/>
</dbReference>
<evidence type="ECO:0000313" key="4">
    <source>
        <dbReference type="Proteomes" id="UP001596139"/>
    </source>
</evidence>
<gene>
    <name evidence="3" type="ORF">ACFP4F_32960</name>
</gene>
<keyword evidence="1 3" id="KW-0560">Oxidoreductase</keyword>
<sequence length="356" mass="37892">MARTDTDFAVVGGGVLGCMITREILARTPDASVVLLERDAVGSGASRRSAGLHFPRGSSERVRAMAAYSQDHYAALKAARPELPIHRLDMTVLADVSQEARLRETYLPEAKLRPVAEVAGGIARVPAGKAAWEGDGCQYADVHALTQLLARDLRPTAEFREGVAVTGLSAGPDAVELTLGTGDTLTAGHVVLAPGPWLAAPAWRDLVAPLGARVKKIVALHIEVPPDPGDWAVVFQDEDAFLLPYHQRGHWLFSYTCQEWDVDPDTLPAGISAADRREALDVLARYAPQLADRCVSGRVFCDAYGPGMQPLVRPLTDDGRVVFAGAANGSGYRLAPAIAAETAGLLPLPSQRKDAA</sequence>
<dbReference type="GO" id="GO:0016491">
    <property type="term" value="F:oxidoreductase activity"/>
    <property type="evidence" value="ECO:0007669"/>
    <property type="project" value="UniProtKB-KW"/>
</dbReference>
<dbReference type="Pfam" id="PF01266">
    <property type="entry name" value="DAO"/>
    <property type="match status" value="1"/>
</dbReference>
<dbReference type="PANTHER" id="PTHR13847:SF289">
    <property type="entry name" value="GLYCINE OXIDASE"/>
    <property type="match status" value="1"/>
</dbReference>
<proteinExistence type="predicted"/>
<keyword evidence="4" id="KW-1185">Reference proteome</keyword>
<organism evidence="3 4">
    <name type="scientific">Streptomyces ochraceiscleroticus</name>
    <dbReference type="NCBI Taxonomy" id="47761"/>
    <lineage>
        <taxon>Bacteria</taxon>
        <taxon>Bacillati</taxon>
        <taxon>Actinomycetota</taxon>
        <taxon>Actinomycetes</taxon>
        <taxon>Kitasatosporales</taxon>
        <taxon>Streptomycetaceae</taxon>
        <taxon>Streptomyces</taxon>
    </lineage>
</organism>
<dbReference type="Gene3D" id="3.50.50.60">
    <property type="entry name" value="FAD/NAD(P)-binding domain"/>
    <property type="match status" value="1"/>
</dbReference>
<dbReference type="InterPro" id="IPR036188">
    <property type="entry name" value="FAD/NAD-bd_sf"/>
</dbReference>
<accession>A0ABW1MU38</accession>
<dbReference type="InterPro" id="IPR006076">
    <property type="entry name" value="FAD-dep_OxRdtase"/>
</dbReference>
<evidence type="ECO:0000256" key="1">
    <source>
        <dbReference type="ARBA" id="ARBA00023002"/>
    </source>
</evidence>
<reference evidence="4" key="1">
    <citation type="journal article" date="2019" name="Int. J. Syst. Evol. Microbiol.">
        <title>The Global Catalogue of Microorganisms (GCM) 10K type strain sequencing project: providing services to taxonomists for standard genome sequencing and annotation.</title>
        <authorList>
            <consortium name="The Broad Institute Genomics Platform"/>
            <consortium name="The Broad Institute Genome Sequencing Center for Infectious Disease"/>
            <person name="Wu L."/>
            <person name="Ma J."/>
        </authorList>
    </citation>
    <scope>NUCLEOTIDE SEQUENCE [LARGE SCALE GENOMIC DNA]</scope>
    <source>
        <strain evidence="4">CGMCC 1.15180</strain>
    </source>
</reference>
<evidence type="ECO:0000259" key="2">
    <source>
        <dbReference type="Pfam" id="PF01266"/>
    </source>
</evidence>
<dbReference type="Gene3D" id="3.30.9.10">
    <property type="entry name" value="D-Amino Acid Oxidase, subunit A, domain 2"/>
    <property type="match status" value="1"/>
</dbReference>
<dbReference type="EC" id="1.-.-.-" evidence="3"/>
<protein>
    <submittedName>
        <fullName evidence="3">NAD(P)/FAD-dependent oxidoreductase</fullName>
        <ecNumber evidence="3">1.-.-.-</ecNumber>
    </submittedName>
</protein>
<dbReference type="SUPFAM" id="SSF51905">
    <property type="entry name" value="FAD/NAD(P)-binding domain"/>
    <property type="match status" value="1"/>
</dbReference>
<comment type="caution">
    <text evidence="3">The sequence shown here is derived from an EMBL/GenBank/DDBJ whole genome shotgun (WGS) entry which is preliminary data.</text>
</comment>
<name>A0ABW1MU38_9ACTN</name>
<evidence type="ECO:0000313" key="3">
    <source>
        <dbReference type="EMBL" id="MFC6067330.1"/>
    </source>
</evidence>
<dbReference type="Proteomes" id="UP001596139">
    <property type="component" value="Unassembled WGS sequence"/>
</dbReference>